<dbReference type="GO" id="GO:0031177">
    <property type="term" value="F:phosphopantetheine binding"/>
    <property type="evidence" value="ECO:0007669"/>
    <property type="project" value="TreeGrafter"/>
</dbReference>
<organism evidence="5 6">
    <name type="scientific">Linnemannia gamsii</name>
    <dbReference type="NCBI Taxonomy" id="64522"/>
    <lineage>
        <taxon>Eukaryota</taxon>
        <taxon>Fungi</taxon>
        <taxon>Fungi incertae sedis</taxon>
        <taxon>Mucoromycota</taxon>
        <taxon>Mortierellomycotina</taxon>
        <taxon>Mortierellomycetes</taxon>
        <taxon>Mortierellales</taxon>
        <taxon>Mortierellaceae</taxon>
        <taxon>Linnemannia</taxon>
    </lineage>
</organism>
<dbReference type="SUPFAM" id="SSF56801">
    <property type="entry name" value="Acetyl-CoA synthetase-like"/>
    <property type="match status" value="2"/>
</dbReference>
<dbReference type="Gene3D" id="3.40.50.12780">
    <property type="entry name" value="N-terminal domain of ligase-like"/>
    <property type="match status" value="2"/>
</dbReference>
<keyword evidence="3" id="KW-0436">Ligase</keyword>
<dbReference type="InterPro" id="IPR009081">
    <property type="entry name" value="PP-bd_ACP"/>
</dbReference>
<dbReference type="Gene3D" id="3.30.300.30">
    <property type="match status" value="1"/>
</dbReference>
<dbReference type="Gene3D" id="3.40.50.1820">
    <property type="entry name" value="alpha/beta hydrolase"/>
    <property type="match status" value="2"/>
</dbReference>
<dbReference type="OrthoDB" id="329835at2759"/>
<keyword evidence="2" id="KW-0597">Phosphoprotein</keyword>
<dbReference type="InterPro" id="IPR045851">
    <property type="entry name" value="AMP-bd_C_sf"/>
</dbReference>
<dbReference type="Pfam" id="PF00975">
    <property type="entry name" value="Thioesterase"/>
    <property type="match status" value="1"/>
</dbReference>
<evidence type="ECO:0000313" key="5">
    <source>
        <dbReference type="EMBL" id="KAG0322631.1"/>
    </source>
</evidence>
<accession>A0A9P6UWN6</accession>
<evidence type="ECO:0000313" key="6">
    <source>
        <dbReference type="Proteomes" id="UP000823405"/>
    </source>
</evidence>
<dbReference type="PROSITE" id="PS50075">
    <property type="entry name" value="CARRIER"/>
    <property type="match status" value="1"/>
</dbReference>
<dbReference type="InterPro" id="IPR001031">
    <property type="entry name" value="Thioesterase"/>
</dbReference>
<dbReference type="PROSITE" id="PS00012">
    <property type="entry name" value="PHOSPHOPANTETHEINE"/>
    <property type="match status" value="1"/>
</dbReference>
<protein>
    <recommendedName>
        <fullName evidence="4">Carrier domain-containing protein</fullName>
    </recommendedName>
</protein>
<evidence type="ECO:0000256" key="3">
    <source>
        <dbReference type="ARBA" id="ARBA00022598"/>
    </source>
</evidence>
<feature type="domain" description="Carrier" evidence="4">
    <location>
        <begin position="320"/>
        <end position="403"/>
    </location>
</feature>
<dbReference type="PANTHER" id="PTHR45527">
    <property type="entry name" value="NONRIBOSOMAL PEPTIDE SYNTHETASE"/>
    <property type="match status" value="1"/>
</dbReference>
<keyword evidence="1" id="KW-0596">Phosphopantetheine</keyword>
<name>A0A9P6UWN6_9FUNG</name>
<dbReference type="PANTHER" id="PTHR45527:SF1">
    <property type="entry name" value="FATTY ACID SYNTHASE"/>
    <property type="match status" value="1"/>
</dbReference>
<dbReference type="FunFam" id="2.30.38.10:FF:000001">
    <property type="entry name" value="Non-ribosomal peptide synthetase PvdI"/>
    <property type="match status" value="1"/>
</dbReference>
<dbReference type="EMBL" id="JAAAIN010000024">
    <property type="protein sequence ID" value="KAG0322631.1"/>
    <property type="molecule type" value="Genomic_DNA"/>
</dbReference>
<dbReference type="InterPro" id="IPR000873">
    <property type="entry name" value="AMP-dep_synth/lig_dom"/>
</dbReference>
<dbReference type="Pfam" id="PF00501">
    <property type="entry name" value="AMP-binding"/>
    <property type="match status" value="2"/>
</dbReference>
<dbReference type="InterPro" id="IPR006162">
    <property type="entry name" value="Ppantetheine_attach_site"/>
</dbReference>
<reference evidence="5" key="1">
    <citation type="journal article" date="2020" name="Fungal Divers.">
        <title>Resolving the Mortierellaceae phylogeny through synthesis of multi-gene phylogenetics and phylogenomics.</title>
        <authorList>
            <person name="Vandepol N."/>
            <person name="Liber J."/>
            <person name="Desiro A."/>
            <person name="Na H."/>
            <person name="Kennedy M."/>
            <person name="Barry K."/>
            <person name="Grigoriev I.V."/>
            <person name="Miller A.N."/>
            <person name="O'Donnell K."/>
            <person name="Stajich J.E."/>
            <person name="Bonito G."/>
        </authorList>
    </citation>
    <scope>NUCLEOTIDE SEQUENCE</scope>
    <source>
        <strain evidence="5">NVP60</strain>
    </source>
</reference>
<evidence type="ECO:0000256" key="2">
    <source>
        <dbReference type="ARBA" id="ARBA00022553"/>
    </source>
</evidence>
<dbReference type="GO" id="GO:0044550">
    <property type="term" value="P:secondary metabolite biosynthetic process"/>
    <property type="evidence" value="ECO:0007669"/>
    <property type="project" value="TreeGrafter"/>
</dbReference>
<keyword evidence="6" id="KW-1185">Reference proteome</keyword>
<sequence>MDGFGRALVAQRVADVYNAMVQATNQAQSISDIDLLDAAERQQLLVDWNDTVKPYPQGQCLHQLFEAQVERTPEAIALVYEDQELSYAELNARANRLAHQLIELGVGPDKRVAICVARSPAMVEVISIGRPLANTRIYVLDAYGQPVPLGIVGELYIGGVGVARGYLNRPELTAERFLPDPFSNQVSARMYKTGDLVRYLPDGNVKFLGRNDHQIKIRGFRIEPGEIEARLIEHPLVHEAAVLALGEGSEKRLIAYVVAEAVEQLASMLREHLAPKLSDYMMPSAFVRLDALPLTPNGKLDRQALPTLSNEDFAHQAYEAPQGEIEITLVNIWAEVLQAKKISRYDDFFALGGHSILAMRMISHARKRDADQPIYGLQARGFDGVSPLAETVDAMVADYIKLIRRLQPKGPYHLLGWSLGGSIAHSIAVQLEQQDEKVVLLALLDSRSTYSDDSIDLQEELKFFYGEAMARYGDETMPTEETSFWERSLNIHKNNVRLAQTLSPLIYSGDMLYFRATIPQGESKLRAPLDLWKPYVLGNIEIRDIHSTHNYMDEQAPMAEIGLILAQKLDQLQETQPSQIEVAI</sequence>
<dbReference type="AlphaFoldDB" id="A0A9P6UWN6"/>
<evidence type="ECO:0000256" key="1">
    <source>
        <dbReference type="ARBA" id="ARBA00022450"/>
    </source>
</evidence>
<dbReference type="GO" id="GO:0005737">
    <property type="term" value="C:cytoplasm"/>
    <property type="evidence" value="ECO:0007669"/>
    <property type="project" value="TreeGrafter"/>
</dbReference>
<dbReference type="GO" id="GO:0016874">
    <property type="term" value="F:ligase activity"/>
    <property type="evidence" value="ECO:0007669"/>
    <property type="project" value="UniProtKB-KW"/>
</dbReference>
<dbReference type="Pfam" id="PF13193">
    <property type="entry name" value="AMP-binding_C"/>
    <property type="match status" value="1"/>
</dbReference>
<dbReference type="GO" id="GO:0043041">
    <property type="term" value="P:amino acid activation for nonribosomal peptide biosynthetic process"/>
    <property type="evidence" value="ECO:0007669"/>
    <property type="project" value="TreeGrafter"/>
</dbReference>
<comment type="caution">
    <text evidence="5">The sequence shown here is derived from an EMBL/GenBank/DDBJ whole genome shotgun (WGS) entry which is preliminary data.</text>
</comment>
<dbReference type="Proteomes" id="UP000823405">
    <property type="component" value="Unassembled WGS sequence"/>
</dbReference>
<gene>
    <name evidence="5" type="ORF">BGZ97_005292</name>
</gene>
<evidence type="ECO:0000259" key="4">
    <source>
        <dbReference type="PROSITE" id="PS50075"/>
    </source>
</evidence>
<dbReference type="InterPro" id="IPR025110">
    <property type="entry name" value="AMP-bd_C"/>
</dbReference>
<dbReference type="SUPFAM" id="SSF53474">
    <property type="entry name" value="alpha/beta-Hydrolases"/>
    <property type="match status" value="1"/>
</dbReference>
<dbReference type="InterPro" id="IPR042099">
    <property type="entry name" value="ANL_N_sf"/>
</dbReference>
<dbReference type="InterPro" id="IPR029058">
    <property type="entry name" value="AB_hydrolase_fold"/>
</dbReference>
<dbReference type="FunFam" id="3.30.300.30:FF:000010">
    <property type="entry name" value="Enterobactin synthetase component F"/>
    <property type="match status" value="1"/>
</dbReference>
<dbReference type="Pfam" id="PF00550">
    <property type="entry name" value="PP-binding"/>
    <property type="match status" value="1"/>
</dbReference>
<proteinExistence type="predicted"/>